<name>A1VTN2_POLNA</name>
<keyword evidence="1" id="KW-0812">Transmembrane</keyword>
<keyword evidence="1" id="KW-1133">Transmembrane helix</keyword>
<dbReference type="Proteomes" id="UP000000644">
    <property type="component" value="Chromosome"/>
</dbReference>
<sequence length="113" mass="12094">MTRAGFESGSFNFGARDWTGAGFQLNLPSRDRYNPNQRKAPRMEMNKLTSAALAALIPLSLIQVAWAADTLIGGTGKYKGISGTAPYTISPLPAPGQGLGAIALEHKVSWQFK</sequence>
<evidence type="ECO:0000313" key="3">
    <source>
        <dbReference type="Proteomes" id="UP000000644"/>
    </source>
</evidence>
<keyword evidence="1" id="KW-0472">Membrane</keyword>
<dbReference type="EMBL" id="CP000529">
    <property type="protein sequence ID" value="ABM39010.1"/>
    <property type="molecule type" value="Genomic_DNA"/>
</dbReference>
<feature type="transmembrane region" description="Helical" evidence="1">
    <location>
        <begin position="48"/>
        <end position="68"/>
    </location>
</feature>
<dbReference type="HOGENOM" id="CLU_2131152_0_0_4"/>
<dbReference type="KEGG" id="pna:Pnap_3714"/>
<dbReference type="AlphaFoldDB" id="A1VTN2"/>
<protein>
    <submittedName>
        <fullName evidence="2">Uncharacterized protein</fullName>
    </submittedName>
</protein>
<organism evidence="2 3">
    <name type="scientific">Polaromonas naphthalenivorans (strain CJ2)</name>
    <dbReference type="NCBI Taxonomy" id="365044"/>
    <lineage>
        <taxon>Bacteria</taxon>
        <taxon>Pseudomonadati</taxon>
        <taxon>Pseudomonadota</taxon>
        <taxon>Betaproteobacteria</taxon>
        <taxon>Burkholderiales</taxon>
        <taxon>Comamonadaceae</taxon>
        <taxon>Polaromonas</taxon>
    </lineage>
</organism>
<accession>A1VTN2</accession>
<gene>
    <name evidence="2" type="ordered locus">Pnap_3714</name>
</gene>
<proteinExistence type="predicted"/>
<reference evidence="3" key="1">
    <citation type="journal article" date="2009" name="Environ. Microbiol.">
        <title>The genome of Polaromonas naphthalenivorans strain CJ2, isolated from coal tar-contaminated sediment, reveals physiological and metabolic versatility and evolution through extensive horizontal gene transfer.</title>
        <authorList>
            <person name="Yagi J.M."/>
            <person name="Sims D."/>
            <person name="Brettin T."/>
            <person name="Bruce D."/>
            <person name="Madsen E.L."/>
        </authorList>
    </citation>
    <scope>NUCLEOTIDE SEQUENCE [LARGE SCALE GENOMIC DNA]</scope>
    <source>
        <strain evidence="3">CJ2</strain>
    </source>
</reference>
<evidence type="ECO:0000313" key="2">
    <source>
        <dbReference type="EMBL" id="ABM39010.1"/>
    </source>
</evidence>
<keyword evidence="3" id="KW-1185">Reference proteome</keyword>
<evidence type="ECO:0000256" key="1">
    <source>
        <dbReference type="SAM" id="Phobius"/>
    </source>
</evidence>